<evidence type="ECO:0000256" key="1">
    <source>
        <dbReference type="ARBA" id="ARBA00004141"/>
    </source>
</evidence>
<comment type="caution">
    <text evidence="7">The sequence shown here is derived from an EMBL/GenBank/DDBJ whole genome shotgun (WGS) entry which is preliminary data.</text>
</comment>
<sequence length="425" mass="47068">MNITLILILVLVVCIGLFICLCITRENLRVDAAYVVGFCVYFDLFGYLYKQVMPGNALVLLLAVPFIPVCIALFSKGSKSWDFLRDQGVWLWGLVFLYALGSLIWAPYETAGLNKLLILFIHAVVPGIYTYILYKKYNKFSWTVLALFGFAFAAAHLTLGEYSQEYPGRLVLPGGNPIYNARMSLFTVTVCLWGRNIPLWIRIPVIAVAGASAIATESRGPIAAFAVANLIIGAVVLFNKYKQGKLRNLKGIVLAFLAVIVLGIFAGLPYSAELKQWVEGSRFSVLFDRQALMGDDNMIGRLVLQEKAIATWNEHPFIGAGIGSVTPPLAHDFPHNVLLEIVSELGVVGMTLWTLAYLYSLWAGRQFPVVMVLLLQTLGSALMSGDFGYNFEYLLMSFVALMLVPEKEQKGGEEDAKNLVPHYRA</sequence>
<dbReference type="EMBL" id="FXAE01000024">
    <property type="protein sequence ID" value="SMF33428.1"/>
    <property type="molecule type" value="Genomic_DNA"/>
</dbReference>
<organism evidence="7 8">
    <name type="scientific">Paenibacillus barengoltzii J12</name>
    <dbReference type="NCBI Taxonomy" id="935846"/>
    <lineage>
        <taxon>Bacteria</taxon>
        <taxon>Bacillati</taxon>
        <taxon>Bacillota</taxon>
        <taxon>Bacilli</taxon>
        <taxon>Bacillales</taxon>
        <taxon>Paenibacillaceae</taxon>
        <taxon>Paenibacillus</taxon>
    </lineage>
</organism>
<evidence type="ECO:0000256" key="3">
    <source>
        <dbReference type="ARBA" id="ARBA00022989"/>
    </source>
</evidence>
<feature type="transmembrane region" description="Helical" evidence="5">
    <location>
        <begin position="251"/>
        <end position="272"/>
    </location>
</feature>
<name>A0ABY1M192_9BACL</name>
<feature type="transmembrane region" description="Helical" evidence="5">
    <location>
        <begin position="114"/>
        <end position="133"/>
    </location>
</feature>
<keyword evidence="4 5" id="KW-0472">Membrane</keyword>
<dbReference type="InterPro" id="IPR051533">
    <property type="entry name" value="WaaL-like"/>
</dbReference>
<feature type="transmembrane region" description="Helical" evidence="5">
    <location>
        <begin position="6"/>
        <end position="24"/>
    </location>
</feature>
<keyword evidence="8" id="KW-1185">Reference proteome</keyword>
<dbReference type="PANTHER" id="PTHR37422">
    <property type="entry name" value="TEICHURONIC ACID BIOSYNTHESIS PROTEIN TUAE"/>
    <property type="match status" value="1"/>
</dbReference>
<evidence type="ECO:0000256" key="2">
    <source>
        <dbReference type="ARBA" id="ARBA00022692"/>
    </source>
</evidence>
<reference evidence="7 8" key="1">
    <citation type="submission" date="2017-04" db="EMBL/GenBank/DDBJ databases">
        <authorList>
            <person name="Varghese N."/>
            <person name="Submissions S."/>
        </authorList>
    </citation>
    <scope>NUCLEOTIDE SEQUENCE [LARGE SCALE GENOMIC DNA]</scope>
    <source>
        <strain evidence="7 8">J12</strain>
    </source>
</reference>
<protein>
    <submittedName>
        <fullName evidence="7">O-antigen ligase like membrane protein</fullName>
    </submittedName>
</protein>
<evidence type="ECO:0000313" key="8">
    <source>
        <dbReference type="Proteomes" id="UP000192939"/>
    </source>
</evidence>
<dbReference type="Proteomes" id="UP000192939">
    <property type="component" value="Unassembled WGS sequence"/>
</dbReference>
<keyword evidence="7" id="KW-0436">Ligase</keyword>
<dbReference type="Pfam" id="PF04932">
    <property type="entry name" value="Wzy_C"/>
    <property type="match status" value="1"/>
</dbReference>
<feature type="transmembrane region" description="Helical" evidence="5">
    <location>
        <begin position="31"/>
        <end position="49"/>
    </location>
</feature>
<accession>A0ABY1M192</accession>
<feature type="transmembrane region" description="Helical" evidence="5">
    <location>
        <begin position="55"/>
        <end position="77"/>
    </location>
</feature>
<keyword evidence="3 5" id="KW-1133">Transmembrane helix</keyword>
<feature type="transmembrane region" description="Helical" evidence="5">
    <location>
        <begin position="337"/>
        <end position="359"/>
    </location>
</feature>
<gene>
    <name evidence="7" type="ORF">SAMN02744124_02492</name>
</gene>
<dbReference type="RefSeq" id="WP_085279122.1">
    <property type="nucleotide sequence ID" value="NZ_FXAE01000024.1"/>
</dbReference>
<feature type="transmembrane region" description="Helical" evidence="5">
    <location>
        <begin position="366"/>
        <end position="383"/>
    </location>
</feature>
<evidence type="ECO:0000256" key="4">
    <source>
        <dbReference type="ARBA" id="ARBA00023136"/>
    </source>
</evidence>
<keyword evidence="2 5" id="KW-0812">Transmembrane</keyword>
<evidence type="ECO:0000313" key="7">
    <source>
        <dbReference type="EMBL" id="SMF33428.1"/>
    </source>
</evidence>
<dbReference type="InterPro" id="IPR007016">
    <property type="entry name" value="O-antigen_ligase-rel_domated"/>
</dbReference>
<evidence type="ECO:0000256" key="5">
    <source>
        <dbReference type="SAM" id="Phobius"/>
    </source>
</evidence>
<feature type="transmembrane region" description="Helical" evidence="5">
    <location>
        <begin position="89"/>
        <end position="108"/>
    </location>
</feature>
<feature type="transmembrane region" description="Helical" evidence="5">
    <location>
        <begin position="222"/>
        <end position="239"/>
    </location>
</feature>
<dbReference type="GO" id="GO:0016874">
    <property type="term" value="F:ligase activity"/>
    <property type="evidence" value="ECO:0007669"/>
    <property type="project" value="UniProtKB-KW"/>
</dbReference>
<feature type="transmembrane region" description="Helical" evidence="5">
    <location>
        <begin position="140"/>
        <end position="157"/>
    </location>
</feature>
<comment type="subcellular location">
    <subcellularLocation>
        <location evidence="1">Membrane</location>
        <topology evidence="1">Multi-pass membrane protein</topology>
    </subcellularLocation>
</comment>
<evidence type="ECO:0000259" key="6">
    <source>
        <dbReference type="Pfam" id="PF04932"/>
    </source>
</evidence>
<dbReference type="PANTHER" id="PTHR37422:SF13">
    <property type="entry name" value="LIPOPOLYSACCHARIDE BIOSYNTHESIS PROTEIN PA4999-RELATED"/>
    <property type="match status" value="1"/>
</dbReference>
<feature type="domain" description="O-antigen ligase-related" evidence="6">
    <location>
        <begin position="206"/>
        <end position="353"/>
    </location>
</feature>
<proteinExistence type="predicted"/>